<dbReference type="CDD" id="cd16841">
    <property type="entry name" value="RraA_family"/>
    <property type="match status" value="1"/>
</dbReference>
<dbReference type="InterPro" id="IPR003329">
    <property type="entry name" value="Cytidylyl_trans"/>
</dbReference>
<reference evidence="2" key="1">
    <citation type="submission" date="2020-01" db="EMBL/GenBank/DDBJ databases">
        <title>Sphingomonas sp. strain CSW-10.</title>
        <authorList>
            <person name="Chen W.-M."/>
        </authorList>
    </citation>
    <scope>NUCLEOTIDE SEQUENCE [LARGE SCALE GENOMIC DNA]</scope>
    <source>
        <strain evidence="2">FSY-8</strain>
    </source>
</reference>
<dbReference type="SUPFAM" id="SSF89562">
    <property type="entry name" value="RraA-like"/>
    <property type="match status" value="1"/>
</dbReference>
<dbReference type="Gene3D" id="3.90.550.10">
    <property type="entry name" value="Spore Coat Polysaccharide Biosynthesis Protein SpsA, Chain A"/>
    <property type="match status" value="1"/>
</dbReference>
<dbReference type="InterPro" id="IPR029044">
    <property type="entry name" value="Nucleotide-diphossugar_trans"/>
</dbReference>
<dbReference type="EMBL" id="JAAAPO010000002">
    <property type="protein sequence ID" value="NBC36190.1"/>
    <property type="molecule type" value="Genomic_DNA"/>
</dbReference>
<organism evidence="1 2">
    <name type="scientific">Novosphingobium ovatum</name>
    <dbReference type="NCBI Taxonomy" id="1908523"/>
    <lineage>
        <taxon>Bacteria</taxon>
        <taxon>Pseudomonadati</taxon>
        <taxon>Pseudomonadota</taxon>
        <taxon>Alphaproteobacteria</taxon>
        <taxon>Sphingomonadales</taxon>
        <taxon>Sphingomonadaceae</taxon>
        <taxon>Novosphingobium</taxon>
    </lineage>
</organism>
<protein>
    <recommendedName>
        <fullName evidence="3">Regulator of RNase E activity RraA</fullName>
    </recommendedName>
</protein>
<dbReference type="Pfam" id="PF02348">
    <property type="entry name" value="CTP_transf_3"/>
    <property type="match status" value="1"/>
</dbReference>
<proteinExistence type="predicted"/>
<dbReference type="SUPFAM" id="SSF53448">
    <property type="entry name" value="Nucleotide-diphospho-sugar transferases"/>
    <property type="match status" value="1"/>
</dbReference>
<dbReference type="InterPro" id="IPR050793">
    <property type="entry name" value="CMP-NeuNAc_synthase"/>
</dbReference>
<evidence type="ECO:0008006" key="3">
    <source>
        <dbReference type="Google" id="ProtNLM"/>
    </source>
</evidence>
<keyword evidence="2" id="KW-1185">Reference proteome</keyword>
<dbReference type="Proteomes" id="UP000753724">
    <property type="component" value="Unassembled WGS sequence"/>
</dbReference>
<dbReference type="InterPro" id="IPR005493">
    <property type="entry name" value="RraA/RraA-like"/>
</dbReference>
<accession>A0ABW9XCD5</accession>
<sequence length="464" mass="50546">MNAITPITTAVAARPRIAAFVPAKGNSERINAKNMAILDGDHLFRRKLRQLLDCDLIDTVWLDTESDEMAALAADLPVRRMRRPVELASNACDGHELFAWECRAAIEGAAQRNEAPPEFLIQTLCTAPFVTADTIARAIRQLIATPEADSLIGVASTKQYCWGAQGRVVNPLYGRGRIPNSVELPATIVEAMSLYIVRYRPGDPLPTQRFGQNPVLFELDPTEQVDINNPADLTMAEALCAGQRAQEVTRLRALSSYLSSPVLADITKEMGQRCVLPPQIAATSPGKMLGRARTLQLVAITPDERGGERWRGIYGALDSYRFVRPGCVIMVANEAPGFAYFGDLNATLAIRSGAVGAVIDGVTRDSRDVALLGLPVYARRSYCDDIKYEGTLGAMNTPIRMGDVPIAHDDMVFGDENGVVAIPRALWPQVEEAAWAVLTNEARIRIMAARGRAVEEILSECGAF</sequence>
<dbReference type="PANTHER" id="PTHR21485:SF3">
    <property type="entry name" value="N-ACYLNEURAMINATE CYTIDYLYLTRANSFERASE"/>
    <property type="match status" value="1"/>
</dbReference>
<name>A0ABW9XCD5_9SPHN</name>
<evidence type="ECO:0000313" key="1">
    <source>
        <dbReference type="EMBL" id="NBC36190.1"/>
    </source>
</evidence>
<dbReference type="RefSeq" id="WP_161717428.1">
    <property type="nucleotide sequence ID" value="NZ_JAAAPO010000002.1"/>
</dbReference>
<gene>
    <name evidence="1" type="ORF">GTZ99_06415</name>
</gene>
<dbReference type="Pfam" id="PF03737">
    <property type="entry name" value="RraA-like"/>
    <property type="match status" value="1"/>
</dbReference>
<dbReference type="PANTHER" id="PTHR21485">
    <property type="entry name" value="HAD SUPERFAMILY MEMBERS CMAS AND KDSC"/>
    <property type="match status" value="1"/>
</dbReference>
<dbReference type="Gene3D" id="3.50.30.40">
    <property type="entry name" value="Ribonuclease E inhibitor RraA/RraA-like"/>
    <property type="match status" value="1"/>
</dbReference>
<dbReference type="InterPro" id="IPR036704">
    <property type="entry name" value="RraA/RraA-like_sf"/>
</dbReference>
<evidence type="ECO:0000313" key="2">
    <source>
        <dbReference type="Proteomes" id="UP000753724"/>
    </source>
</evidence>
<comment type="caution">
    <text evidence="1">The sequence shown here is derived from an EMBL/GenBank/DDBJ whole genome shotgun (WGS) entry which is preliminary data.</text>
</comment>